<evidence type="ECO:0000256" key="2">
    <source>
        <dbReference type="SAM" id="SignalP"/>
    </source>
</evidence>
<dbReference type="InterPro" id="IPR042100">
    <property type="entry name" value="Bug_dom1"/>
</dbReference>
<dbReference type="EMBL" id="JBHSMX010000064">
    <property type="protein sequence ID" value="MFC5523258.1"/>
    <property type="molecule type" value="Genomic_DNA"/>
</dbReference>
<dbReference type="InterPro" id="IPR005064">
    <property type="entry name" value="BUG"/>
</dbReference>
<feature type="signal peptide" evidence="2">
    <location>
        <begin position="1"/>
        <end position="32"/>
    </location>
</feature>
<gene>
    <name evidence="3" type="ORF">ACFPP7_20420</name>
</gene>
<dbReference type="Gene3D" id="3.40.190.10">
    <property type="entry name" value="Periplasmic binding protein-like II"/>
    <property type="match status" value="1"/>
</dbReference>
<proteinExistence type="inferred from homology"/>
<feature type="chain" id="PRO_5045535430" evidence="2">
    <location>
        <begin position="33"/>
        <end position="328"/>
    </location>
</feature>
<dbReference type="CDD" id="cd07012">
    <property type="entry name" value="PBP2_Bug_TTT"/>
    <property type="match status" value="1"/>
</dbReference>
<dbReference type="PIRSF" id="PIRSF017082">
    <property type="entry name" value="YflP"/>
    <property type="match status" value="1"/>
</dbReference>
<sequence length="328" mass="34671">MMTSLKNKPFGKLRRCALVVALGLLPSSWALAAYPDKPIKIIVPWAPGGATDQIGRLLAQGLAQSMGVAVVVDNKAGAGGNIGTQSFVKEKPDGYTLLLATSSTNAAGPHLYAKQGFDPVKDFTAVVLLCAIPNVMVVPAKSPWTSLNDIVEADRSAPGQYTYGSAGIGSSQHLAGAQFKTVSGIDIRHVPYKGSGPAAQDLIAGHIDMMIDTGSLGSIKGGLLRPLAVASEKRLQALPAVPTFKEAGVPMVASAWYGIMLPANAPAEVVHRLNKEFNQLLQKPEIRTRFHEIGAEIAGGSMEEFTKFSISEIKRYETIVKNSGAPKE</sequence>
<keyword evidence="4" id="KW-1185">Reference proteome</keyword>
<evidence type="ECO:0000313" key="4">
    <source>
        <dbReference type="Proteomes" id="UP001596084"/>
    </source>
</evidence>
<comment type="caution">
    <text evidence="3">The sequence shown here is derived from an EMBL/GenBank/DDBJ whole genome shotgun (WGS) entry which is preliminary data.</text>
</comment>
<evidence type="ECO:0000256" key="1">
    <source>
        <dbReference type="ARBA" id="ARBA00006987"/>
    </source>
</evidence>
<accession>A0ABW0QEM5</accession>
<dbReference type="PANTHER" id="PTHR42928">
    <property type="entry name" value="TRICARBOXYLATE-BINDING PROTEIN"/>
    <property type="match status" value="1"/>
</dbReference>
<name>A0ABW0QEM5_9BURK</name>
<dbReference type="Pfam" id="PF03401">
    <property type="entry name" value="TctC"/>
    <property type="match status" value="1"/>
</dbReference>
<dbReference type="Proteomes" id="UP001596084">
    <property type="component" value="Unassembled WGS sequence"/>
</dbReference>
<protein>
    <submittedName>
        <fullName evidence="3">Bug family tripartite tricarboxylate transporter substrate binding protein</fullName>
    </submittedName>
</protein>
<organism evidence="3 4">
    <name type="scientific">Polaromonas jejuensis</name>
    <dbReference type="NCBI Taxonomy" id="457502"/>
    <lineage>
        <taxon>Bacteria</taxon>
        <taxon>Pseudomonadati</taxon>
        <taxon>Pseudomonadota</taxon>
        <taxon>Betaproteobacteria</taxon>
        <taxon>Burkholderiales</taxon>
        <taxon>Comamonadaceae</taxon>
        <taxon>Polaromonas</taxon>
    </lineage>
</organism>
<dbReference type="SUPFAM" id="SSF53850">
    <property type="entry name" value="Periplasmic binding protein-like II"/>
    <property type="match status" value="1"/>
</dbReference>
<keyword evidence="2" id="KW-0732">Signal</keyword>
<dbReference type="PANTHER" id="PTHR42928:SF5">
    <property type="entry name" value="BLR1237 PROTEIN"/>
    <property type="match status" value="1"/>
</dbReference>
<dbReference type="Gene3D" id="3.40.190.150">
    <property type="entry name" value="Bordetella uptake gene, domain 1"/>
    <property type="match status" value="1"/>
</dbReference>
<dbReference type="RefSeq" id="WP_245660757.1">
    <property type="nucleotide sequence ID" value="NZ_JBHSMX010000064.1"/>
</dbReference>
<comment type="similarity">
    <text evidence="1">Belongs to the UPF0065 (bug) family.</text>
</comment>
<reference evidence="4" key="1">
    <citation type="journal article" date="2019" name="Int. J. Syst. Evol. Microbiol.">
        <title>The Global Catalogue of Microorganisms (GCM) 10K type strain sequencing project: providing services to taxonomists for standard genome sequencing and annotation.</title>
        <authorList>
            <consortium name="The Broad Institute Genomics Platform"/>
            <consortium name="The Broad Institute Genome Sequencing Center for Infectious Disease"/>
            <person name="Wu L."/>
            <person name="Ma J."/>
        </authorList>
    </citation>
    <scope>NUCLEOTIDE SEQUENCE [LARGE SCALE GENOMIC DNA]</scope>
    <source>
        <strain evidence="4">CGMCC 4.7277</strain>
    </source>
</reference>
<evidence type="ECO:0000313" key="3">
    <source>
        <dbReference type="EMBL" id="MFC5523258.1"/>
    </source>
</evidence>